<feature type="compositionally biased region" description="Low complexity" evidence="4">
    <location>
        <begin position="122"/>
        <end position="133"/>
    </location>
</feature>
<dbReference type="Proteomes" id="UP000242715">
    <property type="component" value="Unassembled WGS sequence"/>
</dbReference>
<dbReference type="CDD" id="cd00303">
    <property type="entry name" value="retropepsin_like"/>
    <property type="match status" value="1"/>
</dbReference>
<dbReference type="OrthoDB" id="1421977at2759"/>
<evidence type="ECO:0000313" key="7">
    <source>
        <dbReference type="EMBL" id="GAU34022.1"/>
    </source>
</evidence>
<dbReference type="GO" id="GO:1990904">
    <property type="term" value="C:ribonucleoprotein complex"/>
    <property type="evidence" value="ECO:0007669"/>
    <property type="project" value="UniProtKB-KW"/>
</dbReference>
<feature type="compositionally biased region" description="Basic and acidic residues" evidence="4">
    <location>
        <begin position="165"/>
        <end position="177"/>
    </location>
</feature>
<dbReference type="Pfam" id="PF13456">
    <property type="entry name" value="RVT_3"/>
    <property type="match status" value="1"/>
</dbReference>
<name>A0A2Z6NB55_TRISU</name>
<feature type="compositionally biased region" description="Low complexity" evidence="4">
    <location>
        <begin position="145"/>
        <end position="161"/>
    </location>
</feature>
<evidence type="ECO:0000256" key="2">
    <source>
        <dbReference type="ARBA" id="ARBA00022980"/>
    </source>
</evidence>
<gene>
    <name evidence="7" type="ORF">TSUD_393680</name>
</gene>
<feature type="compositionally biased region" description="Polar residues" evidence="4">
    <location>
        <begin position="417"/>
        <end position="428"/>
    </location>
</feature>
<dbReference type="InterPro" id="IPR005485">
    <property type="entry name" value="Rbsml_uL18_euk_arch"/>
</dbReference>
<feature type="domain" description="RNase H type-1" evidence="5">
    <location>
        <begin position="1120"/>
        <end position="1187"/>
    </location>
</feature>
<dbReference type="GO" id="GO:0005840">
    <property type="term" value="C:ribosome"/>
    <property type="evidence" value="ECO:0007669"/>
    <property type="project" value="UniProtKB-KW"/>
</dbReference>
<feature type="compositionally biased region" description="Basic residues" evidence="4">
    <location>
        <begin position="134"/>
        <end position="144"/>
    </location>
</feature>
<dbReference type="Gene3D" id="3.30.420.10">
    <property type="entry name" value="Ribonuclease H-like superfamily/Ribonuclease H"/>
    <property type="match status" value="1"/>
</dbReference>
<evidence type="ECO:0000256" key="1">
    <source>
        <dbReference type="ARBA" id="ARBA00007116"/>
    </source>
</evidence>
<evidence type="ECO:0000256" key="4">
    <source>
        <dbReference type="SAM" id="MobiDB-lite"/>
    </source>
</evidence>
<dbReference type="SUPFAM" id="SSF56672">
    <property type="entry name" value="DNA/RNA polymerases"/>
    <property type="match status" value="1"/>
</dbReference>
<dbReference type="Gene3D" id="3.30.420.100">
    <property type="match status" value="1"/>
</dbReference>
<dbReference type="GO" id="GO:0006412">
    <property type="term" value="P:translation"/>
    <property type="evidence" value="ECO:0007669"/>
    <property type="project" value="InterPro"/>
</dbReference>
<evidence type="ECO:0000313" key="8">
    <source>
        <dbReference type="Proteomes" id="UP000242715"/>
    </source>
</evidence>
<dbReference type="InterPro" id="IPR002156">
    <property type="entry name" value="RNaseH_domain"/>
</dbReference>
<proteinExistence type="inferred from homology"/>
<accession>A0A2Z6NB55</accession>
<evidence type="ECO:0000259" key="6">
    <source>
        <dbReference type="Pfam" id="PF17919"/>
    </source>
</evidence>
<feature type="region of interest" description="Disordered" evidence="4">
    <location>
        <begin position="1"/>
        <end position="200"/>
    </location>
</feature>
<dbReference type="InterPro" id="IPR043502">
    <property type="entry name" value="DNA/RNA_pol_sf"/>
</dbReference>
<dbReference type="InterPro" id="IPR012337">
    <property type="entry name" value="RNaseH-like_sf"/>
</dbReference>
<dbReference type="EMBL" id="DF973544">
    <property type="protein sequence ID" value="GAU34022.1"/>
    <property type="molecule type" value="Genomic_DNA"/>
</dbReference>
<dbReference type="GO" id="GO:0004523">
    <property type="term" value="F:RNA-DNA hybrid ribonuclease activity"/>
    <property type="evidence" value="ECO:0007669"/>
    <property type="project" value="InterPro"/>
</dbReference>
<dbReference type="InterPro" id="IPR043128">
    <property type="entry name" value="Rev_trsase/Diguanyl_cyclase"/>
</dbReference>
<protein>
    <submittedName>
        <fullName evidence="7">Uncharacterized protein</fullName>
    </submittedName>
</protein>
<keyword evidence="2" id="KW-0689">Ribosomal protein</keyword>
<dbReference type="InterPro" id="IPR041577">
    <property type="entry name" value="RT_RNaseH_2"/>
</dbReference>
<dbReference type="SUPFAM" id="SSF53098">
    <property type="entry name" value="Ribonuclease H-like"/>
    <property type="match status" value="1"/>
</dbReference>
<dbReference type="Pfam" id="PF17144">
    <property type="entry name" value="Ribosomal_L5e"/>
    <property type="match status" value="1"/>
</dbReference>
<comment type="similarity">
    <text evidence="1">Belongs to the universal ribosomal protein uL18 family.</text>
</comment>
<dbReference type="GO" id="GO:0008097">
    <property type="term" value="F:5S rRNA binding"/>
    <property type="evidence" value="ECO:0007669"/>
    <property type="project" value="InterPro"/>
</dbReference>
<feature type="domain" description="Reverse transcriptase/retrotransposon-derived protein RNase H-like" evidence="6">
    <location>
        <begin position="932"/>
        <end position="1030"/>
    </location>
</feature>
<dbReference type="PRINTS" id="PR00058">
    <property type="entry name" value="RIBOSOMALL5"/>
</dbReference>
<reference evidence="8" key="1">
    <citation type="journal article" date="2017" name="Front. Plant Sci.">
        <title>Climate Clever Clovers: New Paradigm to Reduce the Environmental Footprint of Ruminants by Breeding Low Methanogenic Forages Utilizing Haplotype Variation.</title>
        <authorList>
            <person name="Kaur P."/>
            <person name="Appels R."/>
            <person name="Bayer P.E."/>
            <person name="Keeble-Gagnere G."/>
            <person name="Wang J."/>
            <person name="Hirakawa H."/>
            <person name="Shirasawa K."/>
            <person name="Vercoe P."/>
            <person name="Stefanova K."/>
            <person name="Durmic Z."/>
            <person name="Nichols P."/>
            <person name="Revell C."/>
            <person name="Isobe S.N."/>
            <person name="Edwards D."/>
            <person name="Erskine W."/>
        </authorList>
    </citation>
    <scope>NUCLEOTIDE SEQUENCE [LARGE SCALE GENOMIC DNA]</scope>
    <source>
        <strain evidence="8">cv. Daliak</strain>
    </source>
</reference>
<dbReference type="InterPro" id="IPR036397">
    <property type="entry name" value="RNaseH_sf"/>
</dbReference>
<dbReference type="PANTHER" id="PTHR48475">
    <property type="entry name" value="RIBONUCLEASE H"/>
    <property type="match status" value="1"/>
</dbReference>
<dbReference type="CDD" id="cd09279">
    <property type="entry name" value="RNase_HI_like"/>
    <property type="match status" value="1"/>
</dbReference>
<keyword evidence="8" id="KW-1185">Reference proteome</keyword>
<evidence type="ECO:0000256" key="3">
    <source>
        <dbReference type="ARBA" id="ARBA00023274"/>
    </source>
</evidence>
<keyword evidence="3" id="KW-0687">Ribonucleoprotein</keyword>
<feature type="region of interest" description="Disordered" evidence="4">
    <location>
        <begin position="416"/>
        <end position="439"/>
    </location>
</feature>
<dbReference type="Gene3D" id="3.10.10.10">
    <property type="entry name" value="HIV Type 1 Reverse Transcriptase, subunit A, domain 1"/>
    <property type="match status" value="1"/>
</dbReference>
<organism evidence="7 8">
    <name type="scientific">Trifolium subterraneum</name>
    <name type="common">Subterranean clover</name>
    <dbReference type="NCBI Taxonomy" id="3900"/>
    <lineage>
        <taxon>Eukaryota</taxon>
        <taxon>Viridiplantae</taxon>
        <taxon>Streptophyta</taxon>
        <taxon>Embryophyta</taxon>
        <taxon>Tracheophyta</taxon>
        <taxon>Spermatophyta</taxon>
        <taxon>Magnoliopsida</taxon>
        <taxon>eudicotyledons</taxon>
        <taxon>Gunneridae</taxon>
        <taxon>Pentapetalae</taxon>
        <taxon>rosids</taxon>
        <taxon>fabids</taxon>
        <taxon>Fabales</taxon>
        <taxon>Fabaceae</taxon>
        <taxon>Papilionoideae</taxon>
        <taxon>50 kb inversion clade</taxon>
        <taxon>NPAAA clade</taxon>
        <taxon>Hologalegina</taxon>
        <taxon>IRL clade</taxon>
        <taxon>Trifolieae</taxon>
        <taxon>Trifolium</taxon>
    </lineage>
</organism>
<dbReference type="PANTHER" id="PTHR48475:SF2">
    <property type="entry name" value="RIBONUCLEASE H"/>
    <property type="match status" value="1"/>
</dbReference>
<sequence>MAGANHEFVGENNPPNPPHQSDGVETSVTPEGSAAHAQVTPLDEPPPHHVPPPEDPLVVPQERTTPSRAASKISRSVRRHRSPTPENNRSRSRSRSPRPAPRRNAERPLSPPRENPRRRNHSPPQRNNRTSPPRNRRSPPRRNNRSPPRNGEAAARGGNARHSPRRESSGSGDERHRGPLSRRIMDIPLPRGLEKPPTLMTGQPTLMNISRASRLPSTTKICGDQSSANCSLSPCYEEPQRAHFTTSRRHPKTVASLKAVIQGPEESLRSYIERFNKISVEVKATDKMKLYLLEEGLCEGTKFQEAVGIVEVETLDAFFELAQRFIKWEEKQKASEVRRPRKEKGRILSEISSAEFKSAGIRFPKQLPAKPNVDKKKFFRFHKSHGHVIEDCVHLKDAIEILIQKGYARQYVDGQRAANNPPRQNQLAADQASPEPNFEEDRAIGGVSLAISRPEDFLPLPNNGEKEDLDYLAAHLDGSWENFPGALVISGGGFNPIIIGSIKRKFDELEKASPVGEIKITEVKESSVPLAFYREEVPGGSPNFQIPLLVRAKMANFDVRRILVDQGSSCDIMYSGLFKVLQLTEENLVPYVGSDLQGFNGSTTKPWGYVDLIVTFGENKAMKSIKVKFLVVECPSLYNCIIGRPTLAELFAVSSTIHLKLKYYTKDGQVAAINGDIEAARRCFEAASKNLNSVVTLKKKREEAKLPGVNLISTEDAVELDAQTSKNERKQEKKAMKDDLLIKENYRPIPDGEFELVPLGEDPAKGIKIGADLPDLVKRQLKACLRENAELFAWSAAEMPGIDPEVACHQLTIDPRASAVVQRRRKQSPEKAEAAQKAVKDLLEAHCIAEAQYTTWLSNVVLVKKSNGKWQRGIEANPDKCRAFFDYPAPKSKKSIQTLNGMLTSMARFVAKSAQNALPLFKLLRKETTFEWTEECEGALQHLKRALSEPPVLTRPVEGEKLYLYLAVGSEAISAILIRKTEQGQKPVYFVSGALQGPELRYLQIEKIALAVMMDARKLRYYFLAHSIVIRTDQPIKQLLARPDMVGRMLKWSLELAEFDISFESRKTLKAQVLADFVAEMTTSTTSEKNKWTIFIDGSSNSQGSGADIILENGDGVLIEDMGAEEIKIFTDSQLVASQVSGEYQTKEERLLEYMNLIKKKLAKFKETEVKHVPREHNARADVLSKLASTRRKKAGNQSLIQETLTKPSIEKAIEVMHICAIDDQSWMAPVYNFLKSNALPTDAKEAAKIRKKCMLILPSEIKRTLISSLSIFFFFVAASFTLDLLLCRCLSSVLAPAPVRLGSGAIGLHSIFELQSSFSLSADLRNIKKNYDMWKATGEDYSVEPAESIRPLCTLIDVGLVKTTTENRVFGALKGALDGGLDGV</sequence>
<dbReference type="GO" id="GO:0003735">
    <property type="term" value="F:structural constituent of ribosome"/>
    <property type="evidence" value="ECO:0007669"/>
    <property type="project" value="InterPro"/>
</dbReference>
<dbReference type="Pfam" id="PF17919">
    <property type="entry name" value="RT_RNaseH_2"/>
    <property type="match status" value="1"/>
</dbReference>
<evidence type="ECO:0000259" key="5">
    <source>
        <dbReference type="Pfam" id="PF13456"/>
    </source>
</evidence>
<dbReference type="Gene3D" id="3.30.70.270">
    <property type="match status" value="1"/>
</dbReference>